<reference evidence="1" key="1">
    <citation type="submission" date="2014-09" db="EMBL/GenBank/DDBJ databases">
        <authorList>
            <person name="Magalhaes I.L.F."/>
            <person name="Oliveira U."/>
            <person name="Santos F.R."/>
            <person name="Vidigal T.H.D.A."/>
            <person name="Brescovit A.D."/>
            <person name="Santos A.J."/>
        </authorList>
    </citation>
    <scope>NUCLEOTIDE SEQUENCE</scope>
    <source>
        <tissue evidence="1">Shoot tissue taken approximately 20 cm above the soil surface</tissue>
    </source>
</reference>
<dbReference type="AlphaFoldDB" id="A0A0A8YIA1"/>
<reference evidence="1" key="2">
    <citation type="journal article" date="2015" name="Data Brief">
        <title>Shoot transcriptome of the giant reed, Arundo donax.</title>
        <authorList>
            <person name="Barrero R.A."/>
            <person name="Guerrero F.D."/>
            <person name="Moolhuijzen P."/>
            <person name="Goolsby J.A."/>
            <person name="Tidwell J."/>
            <person name="Bellgard S.E."/>
            <person name="Bellgard M.I."/>
        </authorList>
    </citation>
    <scope>NUCLEOTIDE SEQUENCE</scope>
    <source>
        <tissue evidence="1">Shoot tissue taken approximately 20 cm above the soil surface</tissue>
    </source>
</reference>
<sequence length="32" mass="3821">MHYVMVETHLQYKLCKRTTCSTRLGINHLKKS</sequence>
<proteinExistence type="predicted"/>
<dbReference type="EMBL" id="GBRH01271691">
    <property type="protein sequence ID" value="JAD26204.1"/>
    <property type="molecule type" value="Transcribed_RNA"/>
</dbReference>
<organism evidence="1">
    <name type="scientific">Arundo donax</name>
    <name type="common">Giant reed</name>
    <name type="synonym">Donax arundinaceus</name>
    <dbReference type="NCBI Taxonomy" id="35708"/>
    <lineage>
        <taxon>Eukaryota</taxon>
        <taxon>Viridiplantae</taxon>
        <taxon>Streptophyta</taxon>
        <taxon>Embryophyta</taxon>
        <taxon>Tracheophyta</taxon>
        <taxon>Spermatophyta</taxon>
        <taxon>Magnoliopsida</taxon>
        <taxon>Liliopsida</taxon>
        <taxon>Poales</taxon>
        <taxon>Poaceae</taxon>
        <taxon>PACMAD clade</taxon>
        <taxon>Arundinoideae</taxon>
        <taxon>Arundineae</taxon>
        <taxon>Arundo</taxon>
    </lineage>
</organism>
<accession>A0A0A8YIA1</accession>
<name>A0A0A8YIA1_ARUDO</name>
<evidence type="ECO:0000313" key="1">
    <source>
        <dbReference type="EMBL" id="JAD26204.1"/>
    </source>
</evidence>
<protein>
    <submittedName>
        <fullName evidence="1">Uncharacterized protein</fullName>
    </submittedName>
</protein>